<reference evidence="3 4" key="1">
    <citation type="submission" date="2014-02" db="EMBL/GenBank/DDBJ databases">
        <title>The small core and large imbalanced accessory genome model reveals a collaborative survival strategy of Sorangium cellulosum strains in nature.</title>
        <authorList>
            <person name="Han K."/>
            <person name="Peng R."/>
            <person name="Blom J."/>
            <person name="Li Y.-Z."/>
        </authorList>
    </citation>
    <scope>NUCLEOTIDE SEQUENCE [LARGE SCALE GENOMIC DNA]</scope>
    <source>
        <strain evidence="3 4">So0149</strain>
    </source>
</reference>
<dbReference type="SUPFAM" id="SSF55486">
    <property type="entry name" value="Metalloproteases ('zincins'), catalytic domain"/>
    <property type="match status" value="1"/>
</dbReference>
<dbReference type="AlphaFoldDB" id="A0A150TAJ6"/>
<evidence type="ECO:0008006" key="5">
    <source>
        <dbReference type="Google" id="ProtNLM"/>
    </source>
</evidence>
<dbReference type="EMBL" id="JEMC01000900">
    <property type="protein sequence ID" value="KYG01256.1"/>
    <property type="molecule type" value="Genomic_DNA"/>
</dbReference>
<dbReference type="InterPro" id="IPR024079">
    <property type="entry name" value="MetalloPept_cat_dom_sf"/>
</dbReference>
<sequence>MRHAAASIASISAALAGCGPSEPGYEAAANEEPIASTHDALQLVGTPWPGGWVPVCYRIDDVVPNAERERRFQYFARARDAVDNSWQRAADIKLEDWGPCGSNTNGYLVVHLTAGGGSHSGVGYPGPSGAQHMTLDTTDGRVEVVAMHEFGHALGFSHEFDRDDWTGQCMKCTSNAQCASGDGKVCLPSGYCGVAHPGASKATPVADTDSIMAATYCGNLADTSRTLSRWDVIGAQNVYGRKHGGSIVGLGGRCLNIDGGTAEWGKNLLAWQCMNAPNDTWSKLPHSSGGNHLRATLDGEMLAMNVSGGVVSPTSGTPLISWGLIDGAPNELFSFEGMRLRAMGDMCVVATGTAAGAMLEVRRCGEVPSTRERWTATATSRLQLTGTNLCVDVPPGTPALGTRPTLKPCINTASYQTLSFLAGEIKATFAVDRCLNVSGGMPVPGSPIILWDGCGQGLYNEYFYLNGPIKSLGQCVDIFGGASYPGAQVGMYPCWPDAANQDWDFHWR</sequence>
<name>A0A150TAJ6_SORCE</name>
<dbReference type="InterPro" id="IPR000772">
    <property type="entry name" value="Ricin_B_lectin"/>
</dbReference>
<dbReference type="Pfam" id="PF01400">
    <property type="entry name" value="Astacin"/>
    <property type="match status" value="1"/>
</dbReference>
<dbReference type="Gene3D" id="2.80.10.50">
    <property type="match status" value="2"/>
</dbReference>
<protein>
    <recommendedName>
        <fullName evidence="5">Ricin B lectin domain-containing protein</fullName>
    </recommendedName>
</protein>
<dbReference type="Gene3D" id="3.40.390.10">
    <property type="entry name" value="Collagenase (Catalytic Domain)"/>
    <property type="match status" value="1"/>
</dbReference>
<organism evidence="3 4">
    <name type="scientific">Sorangium cellulosum</name>
    <name type="common">Polyangium cellulosum</name>
    <dbReference type="NCBI Taxonomy" id="56"/>
    <lineage>
        <taxon>Bacteria</taxon>
        <taxon>Pseudomonadati</taxon>
        <taxon>Myxococcota</taxon>
        <taxon>Polyangia</taxon>
        <taxon>Polyangiales</taxon>
        <taxon>Polyangiaceae</taxon>
        <taxon>Sorangium</taxon>
    </lineage>
</organism>
<evidence type="ECO:0000259" key="1">
    <source>
        <dbReference type="SMART" id="SM00235"/>
    </source>
</evidence>
<dbReference type="SUPFAM" id="SSF50370">
    <property type="entry name" value="Ricin B-like lectins"/>
    <property type="match status" value="3"/>
</dbReference>
<dbReference type="InterPro" id="IPR035992">
    <property type="entry name" value="Ricin_B-like_lectins"/>
</dbReference>
<dbReference type="CDD" id="cd00161">
    <property type="entry name" value="beta-trefoil_Ricin-like"/>
    <property type="match status" value="2"/>
</dbReference>
<feature type="domain" description="Peptidase metallopeptidase" evidence="1">
    <location>
        <begin position="44"/>
        <end position="189"/>
    </location>
</feature>
<feature type="domain" description="Ricin B lectin" evidence="2">
    <location>
        <begin position="377"/>
        <end position="506"/>
    </location>
</feature>
<dbReference type="PROSITE" id="PS50231">
    <property type="entry name" value="RICIN_B_LECTIN"/>
    <property type="match status" value="1"/>
</dbReference>
<gene>
    <name evidence="3" type="ORF">BE18_20805</name>
</gene>
<evidence type="ECO:0000259" key="2">
    <source>
        <dbReference type="SMART" id="SM00458"/>
    </source>
</evidence>
<dbReference type="InterPro" id="IPR006026">
    <property type="entry name" value="Peptidase_Metallo"/>
</dbReference>
<dbReference type="SMART" id="SM00235">
    <property type="entry name" value="ZnMc"/>
    <property type="match status" value="1"/>
</dbReference>
<dbReference type="InterPro" id="IPR001506">
    <property type="entry name" value="Peptidase_M12A"/>
</dbReference>
<comment type="caution">
    <text evidence="3">The sequence shown here is derived from an EMBL/GenBank/DDBJ whole genome shotgun (WGS) entry which is preliminary data.</text>
</comment>
<dbReference type="GO" id="GO:0006508">
    <property type="term" value="P:proteolysis"/>
    <property type="evidence" value="ECO:0007669"/>
    <property type="project" value="InterPro"/>
</dbReference>
<dbReference type="GO" id="GO:0008270">
    <property type="term" value="F:zinc ion binding"/>
    <property type="evidence" value="ECO:0007669"/>
    <property type="project" value="InterPro"/>
</dbReference>
<accession>A0A150TAJ6</accession>
<evidence type="ECO:0000313" key="4">
    <source>
        <dbReference type="Proteomes" id="UP000075515"/>
    </source>
</evidence>
<dbReference type="GO" id="GO:0004222">
    <property type="term" value="F:metalloendopeptidase activity"/>
    <property type="evidence" value="ECO:0007669"/>
    <property type="project" value="InterPro"/>
</dbReference>
<dbReference type="PROSITE" id="PS51257">
    <property type="entry name" value="PROKAR_LIPOPROTEIN"/>
    <property type="match status" value="1"/>
</dbReference>
<proteinExistence type="predicted"/>
<evidence type="ECO:0000313" key="3">
    <source>
        <dbReference type="EMBL" id="KYG01256.1"/>
    </source>
</evidence>
<dbReference type="Proteomes" id="UP000075515">
    <property type="component" value="Unassembled WGS sequence"/>
</dbReference>
<dbReference type="SMART" id="SM00458">
    <property type="entry name" value="RICIN"/>
    <property type="match status" value="1"/>
</dbReference>